<feature type="transmembrane region" description="Helical" evidence="1">
    <location>
        <begin position="59"/>
        <end position="80"/>
    </location>
</feature>
<dbReference type="PANTHER" id="PTHR40465:SF1">
    <property type="entry name" value="DUF6534 DOMAIN-CONTAINING PROTEIN"/>
    <property type="match status" value="1"/>
</dbReference>
<evidence type="ECO:0000259" key="2">
    <source>
        <dbReference type="Pfam" id="PF20152"/>
    </source>
</evidence>
<dbReference type="Proteomes" id="UP000076532">
    <property type="component" value="Unassembled WGS sequence"/>
</dbReference>
<dbReference type="STRING" id="436010.A0A166E450"/>
<dbReference type="InterPro" id="IPR045339">
    <property type="entry name" value="DUF6534"/>
</dbReference>
<dbReference type="OrthoDB" id="3206554at2759"/>
<organism evidence="3 4">
    <name type="scientific">Athelia psychrophila</name>
    <dbReference type="NCBI Taxonomy" id="1759441"/>
    <lineage>
        <taxon>Eukaryota</taxon>
        <taxon>Fungi</taxon>
        <taxon>Dikarya</taxon>
        <taxon>Basidiomycota</taxon>
        <taxon>Agaricomycotina</taxon>
        <taxon>Agaricomycetes</taxon>
        <taxon>Agaricomycetidae</taxon>
        <taxon>Atheliales</taxon>
        <taxon>Atheliaceae</taxon>
        <taxon>Athelia</taxon>
    </lineage>
</organism>
<evidence type="ECO:0000313" key="3">
    <source>
        <dbReference type="EMBL" id="KZP15373.1"/>
    </source>
</evidence>
<evidence type="ECO:0000313" key="4">
    <source>
        <dbReference type="Proteomes" id="UP000076532"/>
    </source>
</evidence>
<keyword evidence="1" id="KW-0472">Membrane</keyword>
<feature type="transmembrane region" description="Helical" evidence="1">
    <location>
        <begin position="100"/>
        <end position="118"/>
    </location>
</feature>
<dbReference type="AlphaFoldDB" id="A0A166E450"/>
<keyword evidence="4" id="KW-1185">Reference proteome</keyword>
<feature type="transmembrane region" description="Helical" evidence="1">
    <location>
        <begin position="130"/>
        <end position="155"/>
    </location>
</feature>
<feature type="domain" description="DUF6534" evidence="2">
    <location>
        <begin position="178"/>
        <end position="264"/>
    </location>
</feature>
<proteinExistence type="predicted"/>
<feature type="transmembrane region" description="Helical" evidence="1">
    <location>
        <begin position="210"/>
        <end position="235"/>
    </location>
</feature>
<feature type="transmembrane region" description="Helical" evidence="1">
    <location>
        <begin position="167"/>
        <end position="189"/>
    </location>
</feature>
<accession>A0A166E450</accession>
<dbReference type="Pfam" id="PF20152">
    <property type="entry name" value="DUF6534"/>
    <property type="match status" value="1"/>
</dbReference>
<dbReference type="PANTHER" id="PTHR40465">
    <property type="entry name" value="CHROMOSOME 1, WHOLE GENOME SHOTGUN SEQUENCE"/>
    <property type="match status" value="1"/>
</dbReference>
<feature type="transmembrane region" description="Helical" evidence="1">
    <location>
        <begin position="241"/>
        <end position="260"/>
    </location>
</feature>
<sequence>MSSYGPLTIAPNQAAGGIASTYGALLVGGLVAAGLSGIVTVQSFVYVKLYPADRIHTKLIVAAVWLLDSCHTLFVCQSIWDYFITHFGDNSRITDIPTSLALTIAITAILTFVVHAFFAHRIFKLSKRNYFAMVPIAFLAVCRLAAACVTTSEMIRIGNLPEFVKQFSWVFTTGLALSSAVDVLIAGFLCYSLQNSRSSSSSMDHVINLLILYTFENGALTCAATVVSMICWLVMPDNRIFLGIHFVIVKIYANSLLATLNSRKKLQHERTRTTVTDDAMVPSFLTGIARPFKGSRRSEIPEKLAARRTILEINVVRTVDYAVDDVKDDELYSRTPSPVAADCAV</sequence>
<evidence type="ECO:0000256" key="1">
    <source>
        <dbReference type="SAM" id="Phobius"/>
    </source>
</evidence>
<name>A0A166E450_9AGAM</name>
<gene>
    <name evidence="3" type="ORF">FIBSPDRAFT_1048168</name>
</gene>
<keyword evidence="1" id="KW-0812">Transmembrane</keyword>
<protein>
    <recommendedName>
        <fullName evidence="2">DUF6534 domain-containing protein</fullName>
    </recommendedName>
</protein>
<feature type="transmembrane region" description="Helical" evidence="1">
    <location>
        <begin position="20"/>
        <end position="47"/>
    </location>
</feature>
<keyword evidence="1" id="KW-1133">Transmembrane helix</keyword>
<reference evidence="3 4" key="1">
    <citation type="journal article" date="2016" name="Mol. Biol. Evol.">
        <title>Comparative Genomics of Early-Diverging Mushroom-Forming Fungi Provides Insights into the Origins of Lignocellulose Decay Capabilities.</title>
        <authorList>
            <person name="Nagy L.G."/>
            <person name="Riley R."/>
            <person name="Tritt A."/>
            <person name="Adam C."/>
            <person name="Daum C."/>
            <person name="Floudas D."/>
            <person name="Sun H."/>
            <person name="Yadav J.S."/>
            <person name="Pangilinan J."/>
            <person name="Larsson K.H."/>
            <person name="Matsuura K."/>
            <person name="Barry K."/>
            <person name="Labutti K."/>
            <person name="Kuo R."/>
            <person name="Ohm R.A."/>
            <person name="Bhattacharya S.S."/>
            <person name="Shirouzu T."/>
            <person name="Yoshinaga Y."/>
            <person name="Martin F.M."/>
            <person name="Grigoriev I.V."/>
            <person name="Hibbett D.S."/>
        </authorList>
    </citation>
    <scope>NUCLEOTIDE SEQUENCE [LARGE SCALE GENOMIC DNA]</scope>
    <source>
        <strain evidence="3 4">CBS 109695</strain>
    </source>
</reference>
<dbReference type="EMBL" id="KV417605">
    <property type="protein sequence ID" value="KZP15373.1"/>
    <property type="molecule type" value="Genomic_DNA"/>
</dbReference>